<reference evidence="3" key="3">
    <citation type="submission" date="2020-12" db="UniProtKB">
        <authorList>
            <consortium name="EnsemblPlants"/>
        </authorList>
    </citation>
    <scope>IDENTIFICATION</scope>
</reference>
<dbReference type="FunCoup" id="A9SRI7">
    <property type="interactions" value="75"/>
</dbReference>
<evidence type="ECO:0000256" key="1">
    <source>
        <dbReference type="SAM" id="MobiDB-lite"/>
    </source>
</evidence>
<gene>
    <name evidence="3" type="primary">LOC112289809</name>
    <name evidence="2" type="ORF">PHYPA_016585</name>
</gene>
<keyword evidence="4" id="KW-1185">Reference proteome</keyword>
<dbReference type="HOGENOM" id="CLU_1828593_0_0_1"/>
<dbReference type="PANTHER" id="PTHR36747">
    <property type="entry name" value="HYDROXYPROLINE-RICH GLYCOPROTEIN FAMILY PROTEIN"/>
    <property type="match status" value="1"/>
</dbReference>
<dbReference type="AlphaFoldDB" id="A9SRI7"/>
<dbReference type="RefSeq" id="XP_024391187.1">
    <property type="nucleotide sequence ID" value="XM_024535419.2"/>
</dbReference>
<feature type="region of interest" description="Disordered" evidence="1">
    <location>
        <begin position="52"/>
        <end position="79"/>
    </location>
</feature>
<dbReference type="Gramene" id="Pp3c12_22130V3.2">
    <property type="protein sequence ID" value="Pp3c12_22130V3.2"/>
    <property type="gene ID" value="Pp3c12_22130"/>
</dbReference>
<dbReference type="OrthoDB" id="1903715at2759"/>
<dbReference type="EnsemblPlants" id="Pp3c12_22130V3.1">
    <property type="protein sequence ID" value="Pp3c12_22130V3.1"/>
    <property type="gene ID" value="Pp3c12_22130"/>
</dbReference>
<dbReference type="PaxDb" id="3218-PP1S108_4V6.1"/>
<dbReference type="Proteomes" id="UP000006727">
    <property type="component" value="Chromosome 12"/>
</dbReference>
<dbReference type="GeneID" id="112289809"/>
<accession>A9SRI7</accession>
<evidence type="ECO:0000313" key="3">
    <source>
        <dbReference type="EnsemblPlants" id="Pp3c12_22130V3.1"/>
    </source>
</evidence>
<proteinExistence type="predicted"/>
<name>A9SRI7_PHYPA</name>
<dbReference type="EnsemblPlants" id="Pp3c12_22130V3.2">
    <property type="protein sequence ID" value="Pp3c12_22130V3.2"/>
    <property type="gene ID" value="Pp3c12_22130"/>
</dbReference>
<reference evidence="2 4" key="1">
    <citation type="journal article" date="2008" name="Science">
        <title>The Physcomitrella genome reveals evolutionary insights into the conquest of land by plants.</title>
        <authorList>
            <person name="Rensing S."/>
            <person name="Lang D."/>
            <person name="Zimmer A."/>
            <person name="Terry A."/>
            <person name="Salamov A."/>
            <person name="Shapiro H."/>
            <person name="Nishiyama T."/>
            <person name="Perroud P.-F."/>
            <person name="Lindquist E."/>
            <person name="Kamisugi Y."/>
            <person name="Tanahashi T."/>
            <person name="Sakakibara K."/>
            <person name="Fujita T."/>
            <person name="Oishi K."/>
            <person name="Shin-I T."/>
            <person name="Kuroki Y."/>
            <person name="Toyoda A."/>
            <person name="Suzuki Y."/>
            <person name="Hashimoto A."/>
            <person name="Yamaguchi K."/>
            <person name="Sugano A."/>
            <person name="Kohara Y."/>
            <person name="Fujiyama A."/>
            <person name="Anterola A."/>
            <person name="Aoki S."/>
            <person name="Ashton N."/>
            <person name="Barbazuk W.B."/>
            <person name="Barker E."/>
            <person name="Bennetzen J."/>
            <person name="Bezanilla M."/>
            <person name="Blankenship R."/>
            <person name="Cho S.H."/>
            <person name="Dutcher S."/>
            <person name="Estelle M."/>
            <person name="Fawcett J.A."/>
            <person name="Gundlach H."/>
            <person name="Hanada K."/>
            <person name="Heyl A."/>
            <person name="Hicks K.A."/>
            <person name="Hugh J."/>
            <person name="Lohr M."/>
            <person name="Mayer K."/>
            <person name="Melkozernov A."/>
            <person name="Murata T."/>
            <person name="Nelson D."/>
            <person name="Pils B."/>
            <person name="Prigge M."/>
            <person name="Reiss B."/>
            <person name="Renner T."/>
            <person name="Rombauts S."/>
            <person name="Rushton P."/>
            <person name="Sanderfoot A."/>
            <person name="Schween G."/>
            <person name="Shiu S.-H."/>
            <person name="Stueber K."/>
            <person name="Theodoulou F.L."/>
            <person name="Tu H."/>
            <person name="Van de Peer Y."/>
            <person name="Verrier P.J."/>
            <person name="Waters E."/>
            <person name="Wood A."/>
            <person name="Yang L."/>
            <person name="Cove D."/>
            <person name="Cuming A."/>
            <person name="Hasebe M."/>
            <person name="Lucas S."/>
            <person name="Mishler D.B."/>
            <person name="Reski R."/>
            <person name="Grigoriev I."/>
            <person name="Quatrano R.S."/>
            <person name="Boore J.L."/>
        </authorList>
    </citation>
    <scope>NUCLEOTIDE SEQUENCE [LARGE SCALE GENOMIC DNA]</scope>
    <source>
        <strain evidence="3 4">cv. Gransden 2004</strain>
    </source>
</reference>
<dbReference type="KEGG" id="ppp:112289809"/>
<sequence length="138" mass="15154">MENQAPMENCVDLDNTPLLGNLKRSTALSAFSPKERQRMEAKLFKMSAPVPLRERPKNKGDVNRVNGANSGQVSTRSSVVYPERCMSPTDSLVSPITRGVLARSHKRMRLLNPWGPPKALDDVFKGALNPSSSPKPNA</sequence>
<organism evidence="2">
    <name type="scientific">Physcomitrium patens</name>
    <name type="common">Spreading-leaved earth moss</name>
    <name type="synonym">Physcomitrella patens</name>
    <dbReference type="NCBI Taxonomy" id="3218"/>
    <lineage>
        <taxon>Eukaryota</taxon>
        <taxon>Viridiplantae</taxon>
        <taxon>Streptophyta</taxon>
        <taxon>Embryophyta</taxon>
        <taxon>Bryophyta</taxon>
        <taxon>Bryophytina</taxon>
        <taxon>Bryopsida</taxon>
        <taxon>Funariidae</taxon>
        <taxon>Funariales</taxon>
        <taxon>Funariaceae</taxon>
        <taxon>Physcomitrium</taxon>
    </lineage>
</organism>
<protein>
    <submittedName>
        <fullName evidence="2 3">Uncharacterized protein</fullName>
    </submittedName>
</protein>
<feature type="compositionally biased region" description="Polar residues" evidence="1">
    <location>
        <begin position="66"/>
        <end position="78"/>
    </location>
</feature>
<evidence type="ECO:0000313" key="4">
    <source>
        <dbReference type="Proteomes" id="UP000006727"/>
    </source>
</evidence>
<dbReference type="EMBL" id="ABEU02000012">
    <property type="protein sequence ID" value="PNR44201.1"/>
    <property type="molecule type" value="Genomic_DNA"/>
</dbReference>
<dbReference type="PANTHER" id="PTHR36747:SF1">
    <property type="entry name" value="HYDROXYPROLINE-RICH GLYCOPROTEIN FAMILY PROTEIN"/>
    <property type="match status" value="1"/>
</dbReference>
<evidence type="ECO:0000313" key="2">
    <source>
        <dbReference type="EMBL" id="PNR44201.1"/>
    </source>
</evidence>
<reference evidence="2 4" key="2">
    <citation type="journal article" date="2018" name="Plant J.">
        <title>The Physcomitrella patens chromosome-scale assembly reveals moss genome structure and evolution.</title>
        <authorList>
            <person name="Lang D."/>
            <person name="Ullrich K.K."/>
            <person name="Murat F."/>
            <person name="Fuchs J."/>
            <person name="Jenkins J."/>
            <person name="Haas F.B."/>
            <person name="Piednoel M."/>
            <person name="Gundlach H."/>
            <person name="Van Bel M."/>
            <person name="Meyberg R."/>
            <person name="Vives C."/>
            <person name="Morata J."/>
            <person name="Symeonidi A."/>
            <person name="Hiss M."/>
            <person name="Muchero W."/>
            <person name="Kamisugi Y."/>
            <person name="Saleh O."/>
            <person name="Blanc G."/>
            <person name="Decker E.L."/>
            <person name="van Gessel N."/>
            <person name="Grimwood J."/>
            <person name="Hayes R.D."/>
            <person name="Graham S.W."/>
            <person name="Gunter L.E."/>
            <person name="McDaniel S.F."/>
            <person name="Hoernstein S.N.W."/>
            <person name="Larsson A."/>
            <person name="Li F.W."/>
            <person name="Perroud P.F."/>
            <person name="Phillips J."/>
            <person name="Ranjan P."/>
            <person name="Rokshar D.S."/>
            <person name="Rothfels C.J."/>
            <person name="Schneider L."/>
            <person name="Shu S."/>
            <person name="Stevenson D.W."/>
            <person name="Thummler F."/>
            <person name="Tillich M."/>
            <person name="Villarreal Aguilar J.C."/>
            <person name="Widiez T."/>
            <person name="Wong G.K."/>
            <person name="Wymore A."/>
            <person name="Zhang Y."/>
            <person name="Zimmer A.D."/>
            <person name="Quatrano R.S."/>
            <person name="Mayer K.F.X."/>
            <person name="Goodstein D."/>
            <person name="Casacuberta J.M."/>
            <person name="Vandepoele K."/>
            <person name="Reski R."/>
            <person name="Cuming A.C."/>
            <person name="Tuskan G.A."/>
            <person name="Maumus F."/>
            <person name="Salse J."/>
            <person name="Schmutz J."/>
            <person name="Rensing S.A."/>
        </authorList>
    </citation>
    <scope>NUCLEOTIDE SEQUENCE [LARGE SCALE GENOMIC DNA]</scope>
    <source>
        <strain evidence="3 4">cv. Gransden 2004</strain>
    </source>
</reference>
<feature type="compositionally biased region" description="Basic and acidic residues" evidence="1">
    <location>
        <begin position="52"/>
        <end position="62"/>
    </location>
</feature>
<dbReference type="Gramene" id="Pp3c12_22130V3.1">
    <property type="protein sequence ID" value="Pp3c12_22130V3.1"/>
    <property type="gene ID" value="Pp3c12_22130"/>
</dbReference>